<comment type="caution">
    <text evidence="2">The sequence shown here is derived from an EMBL/GenBank/DDBJ whole genome shotgun (WGS) entry which is preliminary data.</text>
</comment>
<name>A0A3D8IS06_9HELI</name>
<evidence type="ECO:0000313" key="3">
    <source>
        <dbReference type="Proteomes" id="UP000256514"/>
    </source>
</evidence>
<keyword evidence="1" id="KW-0472">Membrane</keyword>
<dbReference type="AlphaFoldDB" id="A0A3D8IS06"/>
<protein>
    <submittedName>
        <fullName evidence="2">Uncharacterized protein</fullName>
    </submittedName>
</protein>
<proteinExistence type="predicted"/>
<reference evidence="2 3" key="1">
    <citation type="submission" date="2018-04" db="EMBL/GenBank/DDBJ databases">
        <title>Novel Campyloabacter and Helicobacter Species and Strains.</title>
        <authorList>
            <person name="Mannion A.J."/>
            <person name="Shen Z."/>
            <person name="Fox J.G."/>
        </authorList>
    </citation>
    <scope>NUCLEOTIDE SEQUENCE [LARGE SCALE GENOMIC DNA]</scope>
    <source>
        <strain evidence="2 3">MIT 12-6600</strain>
    </source>
</reference>
<keyword evidence="1" id="KW-0812">Transmembrane</keyword>
<keyword evidence="3" id="KW-1185">Reference proteome</keyword>
<dbReference type="OrthoDB" id="5324600at2"/>
<sequence length="139" mass="15983">MDTLSPEALFILVSFFFTFLFGVIVLLYLFGPAPKKVVTLDEETTPKVQDRFKAIMEIVDNPKSDTKALQKASDDFFTYYDEMELSDYKKKAFLFALVVHKHATHEIIINADTLLRKLNPDLEYELTKTLNRALDARGI</sequence>
<accession>A0A3D8IS06</accession>
<dbReference type="RefSeq" id="WP_115570845.1">
    <property type="nucleotide sequence ID" value="NZ_NXLT01000002.1"/>
</dbReference>
<gene>
    <name evidence="2" type="ORF">CQA54_03825</name>
</gene>
<dbReference type="Proteomes" id="UP000256514">
    <property type="component" value="Unassembled WGS sequence"/>
</dbReference>
<feature type="transmembrane region" description="Helical" evidence="1">
    <location>
        <begin position="6"/>
        <end position="30"/>
    </location>
</feature>
<evidence type="ECO:0000256" key="1">
    <source>
        <dbReference type="SAM" id="Phobius"/>
    </source>
</evidence>
<evidence type="ECO:0000313" key="2">
    <source>
        <dbReference type="EMBL" id="RDU68049.1"/>
    </source>
</evidence>
<dbReference type="EMBL" id="NXLT01000002">
    <property type="protein sequence ID" value="RDU68049.1"/>
    <property type="molecule type" value="Genomic_DNA"/>
</dbReference>
<keyword evidence="1" id="KW-1133">Transmembrane helix</keyword>
<organism evidence="2 3">
    <name type="scientific">Helicobacter equorum</name>
    <dbReference type="NCBI Taxonomy" id="361872"/>
    <lineage>
        <taxon>Bacteria</taxon>
        <taxon>Pseudomonadati</taxon>
        <taxon>Campylobacterota</taxon>
        <taxon>Epsilonproteobacteria</taxon>
        <taxon>Campylobacterales</taxon>
        <taxon>Helicobacteraceae</taxon>
        <taxon>Helicobacter</taxon>
    </lineage>
</organism>